<reference evidence="1" key="2">
    <citation type="submission" date="2015-06" db="UniProtKB">
        <authorList>
            <consortium name="EnsemblProtists"/>
        </authorList>
    </citation>
    <scope>IDENTIFICATION</scope>
    <source>
        <strain evidence="1">Pr102</strain>
    </source>
</reference>
<reference evidence="2" key="1">
    <citation type="journal article" date="2006" name="Science">
        <title>Phytophthora genome sequences uncover evolutionary origins and mechanisms of pathogenesis.</title>
        <authorList>
            <person name="Tyler B.M."/>
            <person name="Tripathy S."/>
            <person name="Zhang X."/>
            <person name="Dehal P."/>
            <person name="Jiang R.H."/>
            <person name="Aerts A."/>
            <person name="Arredondo F.D."/>
            <person name="Baxter L."/>
            <person name="Bensasson D."/>
            <person name="Beynon J.L."/>
            <person name="Chapman J."/>
            <person name="Damasceno C.M."/>
            <person name="Dorrance A.E."/>
            <person name="Dou D."/>
            <person name="Dickerman A.W."/>
            <person name="Dubchak I.L."/>
            <person name="Garbelotto M."/>
            <person name="Gijzen M."/>
            <person name="Gordon S.G."/>
            <person name="Govers F."/>
            <person name="Grunwald N.J."/>
            <person name="Huang W."/>
            <person name="Ivors K.L."/>
            <person name="Jones R.W."/>
            <person name="Kamoun S."/>
            <person name="Krampis K."/>
            <person name="Lamour K.H."/>
            <person name="Lee M.K."/>
            <person name="McDonald W.H."/>
            <person name="Medina M."/>
            <person name="Meijer H.J."/>
            <person name="Nordberg E.K."/>
            <person name="Maclean D.J."/>
            <person name="Ospina-Giraldo M.D."/>
            <person name="Morris P.F."/>
            <person name="Phuntumart V."/>
            <person name="Putnam N.H."/>
            <person name="Rash S."/>
            <person name="Rose J.K."/>
            <person name="Sakihama Y."/>
            <person name="Salamov A.A."/>
            <person name="Savidor A."/>
            <person name="Scheuring C.F."/>
            <person name="Smith B.M."/>
            <person name="Sobral B.W."/>
            <person name="Terry A."/>
            <person name="Torto-Alalibo T.A."/>
            <person name="Win J."/>
            <person name="Xu Z."/>
            <person name="Zhang H."/>
            <person name="Grigoriev I.V."/>
            <person name="Rokhsar D.S."/>
            <person name="Boore J.L."/>
        </authorList>
    </citation>
    <scope>NUCLEOTIDE SEQUENCE [LARGE SCALE GENOMIC DNA]</scope>
    <source>
        <strain evidence="2">Pr102</strain>
    </source>
</reference>
<dbReference type="Proteomes" id="UP000005238">
    <property type="component" value="Unassembled WGS sequence"/>
</dbReference>
<dbReference type="AlphaFoldDB" id="H3GU53"/>
<accession>H3GU53</accession>
<dbReference type="STRING" id="164328.H3GU53"/>
<organism evidence="1 2">
    <name type="scientific">Phytophthora ramorum</name>
    <name type="common">Sudden oak death agent</name>
    <dbReference type="NCBI Taxonomy" id="164328"/>
    <lineage>
        <taxon>Eukaryota</taxon>
        <taxon>Sar</taxon>
        <taxon>Stramenopiles</taxon>
        <taxon>Oomycota</taxon>
        <taxon>Peronosporomycetes</taxon>
        <taxon>Peronosporales</taxon>
        <taxon>Peronosporaceae</taxon>
        <taxon>Phytophthora</taxon>
    </lineage>
</organism>
<dbReference type="EMBL" id="DS566049">
    <property type="status" value="NOT_ANNOTATED_CDS"/>
    <property type="molecule type" value="Genomic_DNA"/>
</dbReference>
<sequence>MTTLKHKMIYLYSTAYTSADYQDATLLYLLWFLTGRNIVRFIRAKTAEEQGLSFFPDDDFSTCPLLAIALAPVTQSSPTASLLSQLSEPQTVSRATLTPATPLIDWIGHPEAVIPLHQTAKKSNESKTADAAPGIHS</sequence>
<dbReference type="InParanoid" id="H3GU53"/>
<keyword evidence="2" id="KW-1185">Reference proteome</keyword>
<dbReference type="HOGENOM" id="CLU_1605954_0_0_1"/>
<protein>
    <submittedName>
        <fullName evidence="1">Uncharacterized protein</fullName>
    </submittedName>
</protein>
<evidence type="ECO:0000313" key="2">
    <source>
        <dbReference type="Proteomes" id="UP000005238"/>
    </source>
</evidence>
<evidence type="ECO:0000313" key="1">
    <source>
        <dbReference type="EnsemblProtists" id="Phyra80730"/>
    </source>
</evidence>
<proteinExistence type="predicted"/>
<name>H3GU53_PHYRM</name>
<dbReference type="EnsemblProtists" id="Phyra80730">
    <property type="protein sequence ID" value="Phyra80730"/>
    <property type="gene ID" value="Phyra80730"/>
</dbReference>